<dbReference type="PANTHER" id="PTHR34368">
    <property type="entry name" value="OS01G0962200 PROTEIN"/>
    <property type="match status" value="1"/>
</dbReference>
<evidence type="ECO:0000256" key="1">
    <source>
        <dbReference type="SAM" id="Phobius"/>
    </source>
</evidence>
<dbReference type="Proteomes" id="UP001321825">
    <property type="component" value="Chromosome"/>
</dbReference>
<evidence type="ECO:0000313" key="3">
    <source>
        <dbReference type="Proteomes" id="UP001321825"/>
    </source>
</evidence>
<name>A0AAU9BVH1_9GAMM</name>
<sequence length="257" mass="27933">MTRWDVGMLAGLTVLALGIAVWIGPVSQDPAYHHFADTRPCGPVPNCLDVLSNLAFLLAGAAGLKHLERWPADLRPALGTFWWGVLLVAPGSAWYHWAPDDARLVWDRLPMSLAFMGLFAAVLVDRLRIGGRVLPLLAALGPASVGIWVLSGDLRPYGLVQFLPMAMMPVIVCRYLHGAIPRTALLWALGWYGLAKLAEWLDGEILEWTGLVSGHSLKHLLAALATVKLWRPANGAAGRVQGRNRWSASKDAVDTSL</sequence>
<organism evidence="2 3">
    <name type="scientific">Methylomarinovum caldicuralii</name>
    <dbReference type="NCBI Taxonomy" id="438856"/>
    <lineage>
        <taxon>Bacteria</taxon>
        <taxon>Pseudomonadati</taxon>
        <taxon>Pseudomonadota</taxon>
        <taxon>Gammaproteobacteria</taxon>
        <taxon>Methylococcales</taxon>
        <taxon>Methylothermaceae</taxon>
        <taxon>Methylomarinovum</taxon>
    </lineage>
</organism>
<dbReference type="KEGG" id="mcau:MIT9_P2574"/>
<dbReference type="EMBL" id="AP024714">
    <property type="protein sequence ID" value="BCX82983.1"/>
    <property type="molecule type" value="Genomic_DNA"/>
</dbReference>
<dbReference type="AlphaFoldDB" id="A0AAU9BVH1"/>
<evidence type="ECO:0000313" key="2">
    <source>
        <dbReference type="EMBL" id="BCX82983.1"/>
    </source>
</evidence>
<feature type="transmembrane region" description="Helical" evidence="1">
    <location>
        <begin position="134"/>
        <end position="151"/>
    </location>
</feature>
<feature type="transmembrane region" description="Helical" evidence="1">
    <location>
        <begin position="157"/>
        <end position="176"/>
    </location>
</feature>
<keyword evidence="1" id="KW-1133">Transmembrane helix</keyword>
<dbReference type="RefSeq" id="WP_317705363.1">
    <property type="nucleotide sequence ID" value="NZ_AP024714.1"/>
</dbReference>
<dbReference type="PANTHER" id="PTHR34368:SF1">
    <property type="entry name" value="OS01G0962200 PROTEIN"/>
    <property type="match status" value="1"/>
</dbReference>
<accession>A0AAU9BVH1</accession>
<protein>
    <recommendedName>
        <fullName evidence="4">Alkaline phytoceramidase</fullName>
    </recommendedName>
</protein>
<evidence type="ECO:0008006" key="4">
    <source>
        <dbReference type="Google" id="ProtNLM"/>
    </source>
</evidence>
<proteinExistence type="predicted"/>
<keyword evidence="3" id="KW-1185">Reference proteome</keyword>
<keyword evidence="1" id="KW-0812">Transmembrane</keyword>
<gene>
    <name evidence="2" type="ORF">MIT9_P2574</name>
</gene>
<keyword evidence="1" id="KW-0472">Membrane</keyword>
<feature type="transmembrane region" description="Helical" evidence="1">
    <location>
        <begin position="109"/>
        <end position="127"/>
    </location>
</feature>
<reference evidence="3" key="1">
    <citation type="journal article" date="2024" name="Int. J. Syst. Evol. Microbiol.">
        <title>Methylomarinovum tepidoasis sp. nov., a moderately thermophilic methanotroph of the family Methylothermaceae isolated from a deep-sea hydrothermal field.</title>
        <authorList>
            <person name="Hirayama H."/>
            <person name="Takaki Y."/>
            <person name="Abe M."/>
            <person name="Miyazaki M."/>
            <person name="Uematsu K."/>
            <person name="Matsui Y."/>
            <person name="Takai K."/>
        </authorList>
    </citation>
    <scope>NUCLEOTIDE SEQUENCE [LARGE SCALE GENOMIC DNA]</scope>
    <source>
        <strain evidence="3">IT-9</strain>
    </source>
</reference>